<gene>
    <name evidence="4" type="ORF">E4K62_17525</name>
</gene>
<keyword evidence="5" id="KW-1185">Reference proteome</keyword>
<dbReference type="SUPFAM" id="SSF51735">
    <property type="entry name" value="NAD(P)-binding Rossmann-fold domains"/>
    <property type="match status" value="1"/>
</dbReference>
<sequence>MHPETASLTTGLTVAFTQPGGPDVLHVTRVPVAEPGPGEARVRVEAAAVHPSDIAVRAGVMPIAGPPPHVPGMAYAGVVEAVGPDSLWRTGDRVMGMALPSSPYGGAYRERLVAPDDTLGAVPDHIELDQAATLPMNGHTAIQAMRVLDLPPGSTVVVTGAAGALGAIILPLAAAEGLRVIGVCSDDDRPIVLERGAASTVARGDDLAERLVVHAGGPVDAAVDLAVIDDAILPAVRPGGVVVTLRGWAGSGDSGARVVPVMVPREWHAGRQLQKLADARYLTRPLEIFTPHRAEEAHARVQSGRLRSGVVIDFR</sequence>
<dbReference type="Gene3D" id="3.90.180.10">
    <property type="entry name" value="Medium-chain alcohol dehydrogenases, catalytic domain"/>
    <property type="match status" value="1"/>
</dbReference>
<dbReference type="Proteomes" id="UP000295748">
    <property type="component" value="Chromosome"/>
</dbReference>
<dbReference type="InterPro" id="IPR020843">
    <property type="entry name" value="ER"/>
</dbReference>
<evidence type="ECO:0000256" key="1">
    <source>
        <dbReference type="ARBA" id="ARBA00022857"/>
    </source>
</evidence>
<reference evidence="4 5" key="1">
    <citation type="submission" date="2019-03" db="EMBL/GenBank/DDBJ databases">
        <authorList>
            <person name="Dong K."/>
        </authorList>
    </citation>
    <scope>NUCLEOTIDE SEQUENCE [LARGE SCALE GENOMIC DNA]</scope>
    <source>
        <strain evidence="5">dk512</strain>
    </source>
</reference>
<evidence type="ECO:0000313" key="4">
    <source>
        <dbReference type="EMBL" id="QBR90320.1"/>
    </source>
</evidence>
<dbReference type="CDD" id="cd05289">
    <property type="entry name" value="MDR_like_2"/>
    <property type="match status" value="1"/>
</dbReference>
<organism evidence="4 5">
    <name type="scientific">Microbacterium wangchenii</name>
    <dbReference type="NCBI Taxonomy" id="2541726"/>
    <lineage>
        <taxon>Bacteria</taxon>
        <taxon>Bacillati</taxon>
        <taxon>Actinomycetota</taxon>
        <taxon>Actinomycetes</taxon>
        <taxon>Micrococcales</taxon>
        <taxon>Microbacteriaceae</taxon>
        <taxon>Microbacterium</taxon>
    </lineage>
</organism>
<protein>
    <submittedName>
        <fullName evidence="4">NADP-dependent oxidoreductase</fullName>
    </submittedName>
</protein>
<keyword evidence="2" id="KW-0560">Oxidoreductase</keyword>
<dbReference type="EMBL" id="CP038266">
    <property type="protein sequence ID" value="QBR90320.1"/>
    <property type="molecule type" value="Genomic_DNA"/>
</dbReference>
<evidence type="ECO:0000259" key="3">
    <source>
        <dbReference type="SMART" id="SM00829"/>
    </source>
</evidence>
<dbReference type="InterPro" id="IPR011032">
    <property type="entry name" value="GroES-like_sf"/>
</dbReference>
<dbReference type="SUPFAM" id="SSF50129">
    <property type="entry name" value="GroES-like"/>
    <property type="match status" value="1"/>
</dbReference>
<dbReference type="InterPro" id="IPR036291">
    <property type="entry name" value="NAD(P)-bd_dom_sf"/>
</dbReference>
<dbReference type="InterPro" id="IPR013154">
    <property type="entry name" value="ADH-like_N"/>
</dbReference>
<name>A0ABX5SZS8_9MICO</name>
<feature type="domain" description="Enoyl reductase (ER)" evidence="3">
    <location>
        <begin position="20"/>
        <end position="312"/>
    </location>
</feature>
<keyword evidence="1" id="KW-0521">NADP</keyword>
<dbReference type="SMART" id="SM00829">
    <property type="entry name" value="PKS_ER"/>
    <property type="match status" value="1"/>
</dbReference>
<evidence type="ECO:0000313" key="5">
    <source>
        <dbReference type="Proteomes" id="UP000295748"/>
    </source>
</evidence>
<dbReference type="Gene3D" id="3.40.50.720">
    <property type="entry name" value="NAD(P)-binding Rossmann-like Domain"/>
    <property type="match status" value="1"/>
</dbReference>
<accession>A0ABX5SZS8</accession>
<dbReference type="RefSeq" id="WP_135070068.1">
    <property type="nucleotide sequence ID" value="NZ_CP038266.1"/>
</dbReference>
<dbReference type="Pfam" id="PF08240">
    <property type="entry name" value="ADH_N"/>
    <property type="match status" value="1"/>
</dbReference>
<dbReference type="PANTHER" id="PTHR48106">
    <property type="entry name" value="QUINONE OXIDOREDUCTASE PIG3-RELATED"/>
    <property type="match status" value="1"/>
</dbReference>
<evidence type="ECO:0000256" key="2">
    <source>
        <dbReference type="ARBA" id="ARBA00023002"/>
    </source>
</evidence>
<proteinExistence type="predicted"/>